<sequence length="58" mass="6344">MGAIIPLIGAGVDLIIRLIGVYNSLPDSDEAMKEYLRNLSDTLEDTKKKVAEVVIKDV</sequence>
<dbReference type="EMBL" id="LAZR01032968">
    <property type="protein sequence ID" value="KKL49408.1"/>
    <property type="molecule type" value="Genomic_DNA"/>
</dbReference>
<protein>
    <submittedName>
        <fullName evidence="1">Uncharacterized protein</fullName>
    </submittedName>
</protein>
<proteinExistence type="predicted"/>
<organism evidence="1">
    <name type="scientific">marine sediment metagenome</name>
    <dbReference type="NCBI Taxonomy" id="412755"/>
    <lineage>
        <taxon>unclassified sequences</taxon>
        <taxon>metagenomes</taxon>
        <taxon>ecological metagenomes</taxon>
    </lineage>
</organism>
<accession>A0A0F9CJE1</accession>
<comment type="caution">
    <text evidence="1">The sequence shown here is derived from an EMBL/GenBank/DDBJ whole genome shotgun (WGS) entry which is preliminary data.</text>
</comment>
<evidence type="ECO:0000313" key="1">
    <source>
        <dbReference type="EMBL" id="KKL49408.1"/>
    </source>
</evidence>
<gene>
    <name evidence="1" type="ORF">LCGC14_2315830</name>
</gene>
<dbReference type="AlphaFoldDB" id="A0A0F9CJE1"/>
<name>A0A0F9CJE1_9ZZZZ</name>
<reference evidence="1" key="1">
    <citation type="journal article" date="2015" name="Nature">
        <title>Complex archaea that bridge the gap between prokaryotes and eukaryotes.</title>
        <authorList>
            <person name="Spang A."/>
            <person name="Saw J.H."/>
            <person name="Jorgensen S.L."/>
            <person name="Zaremba-Niedzwiedzka K."/>
            <person name="Martijn J."/>
            <person name="Lind A.E."/>
            <person name="van Eijk R."/>
            <person name="Schleper C."/>
            <person name="Guy L."/>
            <person name="Ettema T.J."/>
        </authorList>
    </citation>
    <scope>NUCLEOTIDE SEQUENCE</scope>
</reference>